<protein>
    <submittedName>
        <fullName evidence="2">Aspartate aminotransferase protein</fullName>
    </submittedName>
</protein>
<feature type="compositionally biased region" description="Polar residues" evidence="1">
    <location>
        <begin position="761"/>
        <end position="781"/>
    </location>
</feature>
<dbReference type="AlphaFoldDB" id="A0A166WUK3"/>
<name>A0A166WUK3_9PEZI</name>
<sequence>MEGIQTGEVSKFSKLVREAYNLWDNPLNASRSYKDFCREVKHLAENFEILDRVVANAVQLLRQGGVNKPLRWDLSSLDEIIGDFKETLAESQSLIERNHRYRLFRRQLGYIDWDILLAPAADQLRARITLHNSKTLHVLKPLEIDLLCRVNEDILLVHEDLAQRPSSVHPNFHYQHHIGVLIPDLKQALIQKAHAKSIHLEMPQKIAEGFRREWKTDRLENKLGRSLKEMADAFVLHYDNSTVGFSAGILTENRIPDLKQYVALLKCIWLMEHIRKSPELSQLATNLSHWPSYIQELEIVIATESDRFRQELVAPSLAGLTPGMLHIWPTKELAQIQHAAKEDFPPYTKRQLGPSFINDGAHFIDDGTNSTAVADQSQCQNSGSIPSENCDSIESVDVAALWDGSPLLEKFVPYIQTQLEPSFVAVPPKTPDMTMRDLDDFTASEMYRPSKTQPIDYHLSENYAATKLTEPRSVTSMESLQVSATNATNRLSAPTGRRHRTSNLVPVQGTAVDAQSRIRLLRQMGANGVRFRINIPDLGSVDGICDIYTNVLVVDNIINFDIDSIIINPLYALNSNSGMGSWDITLQKNEQNTNLSFAQLRDAINKNSELITGPYILMNIFRNKAVVRFVVSGKKEPIVENACVQLWIPKQLDGQPVMSNEGLVEPFVPQRPFQYVETPTTSSKSGQSTLNSFQDSPKSFTTYSAENAFWGDITDLLMASTVERENIQRPFSRDSEINAHSSMIVPHRPRRAESPPISRSFRLSPSSRTASVSTFNSHPENSSSTSSSIATTLSSVNDSWHGGEPHAIASPFGNVSHIANQRPPKPILVFFTQNGKTGEFAMVTMEIDEDTEINPNRCNCRRLRLPGSSCHIAVIEQLRGRNNLSVRRFRSGNGDVGWNLAELALGSQGKKEHVAAIWKDVQRISIMFPTSGDREKFGGTPNACQCAAKTEFELRQCLKERHQGLFGIVRESGRQKLNEYHRARSSTNPRTKVWPPYDMMKERQNSEDQIQDLHGLGNPHPPEEDLFEG</sequence>
<evidence type="ECO:0000256" key="1">
    <source>
        <dbReference type="SAM" id="MobiDB-lite"/>
    </source>
</evidence>
<organism evidence="2 3">
    <name type="scientific">Colletotrichum tofieldiae</name>
    <dbReference type="NCBI Taxonomy" id="708197"/>
    <lineage>
        <taxon>Eukaryota</taxon>
        <taxon>Fungi</taxon>
        <taxon>Dikarya</taxon>
        <taxon>Ascomycota</taxon>
        <taxon>Pezizomycotina</taxon>
        <taxon>Sordariomycetes</taxon>
        <taxon>Hypocreomycetidae</taxon>
        <taxon>Glomerellales</taxon>
        <taxon>Glomerellaceae</taxon>
        <taxon>Colletotrichum</taxon>
        <taxon>Colletotrichum spaethianum species complex</taxon>
    </lineage>
</organism>
<keyword evidence="2" id="KW-0032">Aminotransferase</keyword>
<keyword evidence="3" id="KW-1185">Reference proteome</keyword>
<feature type="region of interest" description="Disordered" evidence="1">
    <location>
        <begin position="1001"/>
        <end position="1029"/>
    </location>
</feature>
<dbReference type="EMBL" id="LFIV01000019">
    <property type="protein sequence ID" value="KZL76005.1"/>
    <property type="molecule type" value="Genomic_DNA"/>
</dbReference>
<gene>
    <name evidence="2" type="ORF">CT0861_00230</name>
</gene>
<accession>A0A166WUK3</accession>
<evidence type="ECO:0000313" key="3">
    <source>
        <dbReference type="Proteomes" id="UP000076552"/>
    </source>
</evidence>
<reference evidence="2 3" key="1">
    <citation type="submission" date="2015-06" db="EMBL/GenBank/DDBJ databases">
        <title>Survival trade-offs in plant roots during colonization by closely related pathogenic and mutualistic fungi.</title>
        <authorList>
            <person name="Hacquard S."/>
            <person name="Kracher B."/>
            <person name="Hiruma K."/>
            <person name="Weinman A."/>
            <person name="Muench P."/>
            <person name="Garrido Oter R."/>
            <person name="Ver Loren van Themaat E."/>
            <person name="Dallerey J.-F."/>
            <person name="Damm U."/>
            <person name="Henrissat B."/>
            <person name="Lespinet O."/>
            <person name="Thon M."/>
            <person name="Kemen E."/>
            <person name="McHardy A.C."/>
            <person name="Schulze-Lefert P."/>
            <person name="O'Connell R.J."/>
        </authorList>
    </citation>
    <scope>NUCLEOTIDE SEQUENCE [LARGE SCALE GENOMIC DNA]</scope>
    <source>
        <strain evidence="2 3">0861</strain>
    </source>
</reference>
<proteinExistence type="predicted"/>
<dbReference type="Proteomes" id="UP000076552">
    <property type="component" value="Unassembled WGS sequence"/>
</dbReference>
<keyword evidence="2" id="KW-0808">Transferase</keyword>
<feature type="region of interest" description="Disordered" evidence="1">
    <location>
        <begin position="729"/>
        <end position="790"/>
    </location>
</feature>
<feature type="non-terminal residue" evidence="2">
    <location>
        <position position="1029"/>
    </location>
</feature>
<evidence type="ECO:0000313" key="2">
    <source>
        <dbReference type="EMBL" id="KZL76005.1"/>
    </source>
</evidence>
<comment type="caution">
    <text evidence="2">The sequence shown here is derived from an EMBL/GenBank/DDBJ whole genome shotgun (WGS) entry which is preliminary data.</text>
</comment>
<dbReference type="GO" id="GO:0008483">
    <property type="term" value="F:transaminase activity"/>
    <property type="evidence" value="ECO:0007669"/>
    <property type="project" value="UniProtKB-KW"/>
</dbReference>